<name>A0A9P4VQU3_9PEZI</name>
<dbReference type="AlphaFoldDB" id="A0A9P4VQU3"/>
<gene>
    <name evidence="2" type="ORF">M501DRAFT_1002552</name>
</gene>
<dbReference type="EMBL" id="MU006093">
    <property type="protein sequence ID" value="KAF2840238.1"/>
    <property type="molecule type" value="Genomic_DNA"/>
</dbReference>
<evidence type="ECO:0000313" key="3">
    <source>
        <dbReference type="Proteomes" id="UP000799429"/>
    </source>
</evidence>
<reference evidence="2" key="1">
    <citation type="journal article" date="2020" name="Stud. Mycol.">
        <title>101 Dothideomycetes genomes: a test case for predicting lifestyles and emergence of pathogens.</title>
        <authorList>
            <person name="Haridas S."/>
            <person name="Albert R."/>
            <person name="Binder M."/>
            <person name="Bloem J."/>
            <person name="Labutti K."/>
            <person name="Salamov A."/>
            <person name="Andreopoulos B."/>
            <person name="Baker S."/>
            <person name="Barry K."/>
            <person name="Bills G."/>
            <person name="Bluhm B."/>
            <person name="Cannon C."/>
            <person name="Castanera R."/>
            <person name="Culley D."/>
            <person name="Daum C."/>
            <person name="Ezra D."/>
            <person name="Gonzalez J."/>
            <person name="Henrissat B."/>
            <person name="Kuo A."/>
            <person name="Liang C."/>
            <person name="Lipzen A."/>
            <person name="Lutzoni F."/>
            <person name="Magnuson J."/>
            <person name="Mondo S."/>
            <person name="Nolan M."/>
            <person name="Ohm R."/>
            <person name="Pangilinan J."/>
            <person name="Park H.-J."/>
            <person name="Ramirez L."/>
            <person name="Alfaro M."/>
            <person name="Sun H."/>
            <person name="Tritt A."/>
            <person name="Yoshinaga Y."/>
            <person name="Zwiers L.-H."/>
            <person name="Turgeon B."/>
            <person name="Goodwin S."/>
            <person name="Spatafora J."/>
            <person name="Crous P."/>
            <person name="Grigoriev I."/>
        </authorList>
    </citation>
    <scope>NUCLEOTIDE SEQUENCE</scope>
    <source>
        <strain evidence="2">CBS 101060</strain>
    </source>
</reference>
<organism evidence="2 3">
    <name type="scientific">Patellaria atrata CBS 101060</name>
    <dbReference type="NCBI Taxonomy" id="1346257"/>
    <lineage>
        <taxon>Eukaryota</taxon>
        <taxon>Fungi</taxon>
        <taxon>Dikarya</taxon>
        <taxon>Ascomycota</taxon>
        <taxon>Pezizomycotina</taxon>
        <taxon>Dothideomycetes</taxon>
        <taxon>Dothideomycetes incertae sedis</taxon>
        <taxon>Patellariales</taxon>
        <taxon>Patellariaceae</taxon>
        <taxon>Patellaria</taxon>
    </lineage>
</organism>
<proteinExistence type="predicted"/>
<protein>
    <submittedName>
        <fullName evidence="2">Uncharacterized protein</fullName>
    </submittedName>
</protein>
<comment type="caution">
    <text evidence="2">The sequence shown here is derived from an EMBL/GenBank/DDBJ whole genome shotgun (WGS) entry which is preliminary data.</text>
</comment>
<feature type="region of interest" description="Disordered" evidence="1">
    <location>
        <begin position="284"/>
        <end position="338"/>
    </location>
</feature>
<sequence length="530" mass="59181">MSGASDSNSSTVSKIPLQHALTQTLFYRPAKVMSYDIQNNYAVYFEAGDYIQGLSLLSSVTNAGTSTSTPKHAHLALIPPPQHLAFLATLVVHPTTTTRALSPERSNASNIALQTLATINKVVGAINTHTSTAFAFSKGNSARRGGGKRRGVTARSDSSEDDPNERVIVSKLATEESIFANAEDFWHIVGWAFNCSIIWPKRWERWKMWIEYMLDVMEADWNERFSENKKSKPEKDKSLEQSLAALYLREGQHRHFQKRIFRAILADGDAKFLNEFGEVFHNETKERKVKQTKKPTPSKGVNFEEGNLGDYGNEDDDDDLMEDVPSARETKSPSSELQSPGIAAYGGIESILLRQRILAFLSKISLDTPHFLDTQRDFFDLYSEYLRSLPLSRFTALLQTSLLPPSSQLLLNAITMRPLLPTSPPEYSSGSALHQADFERHFLPHAANSHNTSDNAKLALLLENTLLTLLKQGSLKTTEKLGEVTLYGILKRRTRAWTDARRKRGDDEAVRVMADCHVRVMGLLVGLGLG</sequence>
<evidence type="ECO:0000313" key="2">
    <source>
        <dbReference type="EMBL" id="KAF2840238.1"/>
    </source>
</evidence>
<dbReference type="Proteomes" id="UP000799429">
    <property type="component" value="Unassembled WGS sequence"/>
</dbReference>
<feature type="region of interest" description="Disordered" evidence="1">
    <location>
        <begin position="137"/>
        <end position="164"/>
    </location>
</feature>
<evidence type="ECO:0000256" key="1">
    <source>
        <dbReference type="SAM" id="MobiDB-lite"/>
    </source>
</evidence>
<keyword evidence="3" id="KW-1185">Reference proteome</keyword>
<feature type="compositionally biased region" description="Acidic residues" evidence="1">
    <location>
        <begin position="312"/>
        <end position="322"/>
    </location>
</feature>
<dbReference type="OrthoDB" id="5411773at2759"/>
<accession>A0A9P4VQU3</accession>